<evidence type="ECO:0000313" key="4">
    <source>
        <dbReference type="Proteomes" id="UP001223079"/>
    </source>
</evidence>
<protein>
    <submittedName>
        <fullName evidence="3">Chorismate mutase</fullName>
    </submittedName>
</protein>
<evidence type="ECO:0000259" key="2">
    <source>
        <dbReference type="Pfam" id="PF05065"/>
    </source>
</evidence>
<accession>A0ABT9YQI4</accession>
<name>A0ABT9YQI4_9STRE</name>
<gene>
    <name evidence="3" type="ORF">J2S23_000526</name>
</gene>
<comment type="caution">
    <text evidence="3">The sequence shown here is derived from an EMBL/GenBank/DDBJ whole genome shotgun (WGS) entry which is preliminary data.</text>
</comment>
<dbReference type="InterPro" id="IPR054612">
    <property type="entry name" value="Phage_capsid-like_C"/>
</dbReference>
<reference evidence="3 4" key="1">
    <citation type="submission" date="2023-07" db="EMBL/GenBank/DDBJ databases">
        <title>Genomic Encyclopedia of Type Strains, Phase IV (KMG-IV): sequencing the most valuable type-strain genomes for metagenomic binning, comparative biology and taxonomic classification.</title>
        <authorList>
            <person name="Goeker M."/>
        </authorList>
    </citation>
    <scope>NUCLEOTIDE SEQUENCE [LARGE SCALE GENOMIC DNA]</scope>
    <source>
        <strain evidence="3 4">DSM 105143</strain>
    </source>
</reference>
<sequence length="421" mass="46559">MMKKSLVELLEARQKATDELAEVKLKKATIEAKMKSSTIEDDVLEQLKTDAESLVAQATAIKETIAGLDSDIEETEEELSKAAKVIKEKQKGNTPMDYLKTKAAALDFVRILMDNEGSANSARKAWEDNLVEKGVTNLTKILPEPVLIAIQDAFANYNGILNHVSKDPRYAVRVALQTQASQAKGQKAGKVKKDEEFTFLDFTINSATIYIKYAFEYADLKKDTTGAYFNYVMKELAQGFIRTIERAVVIGDGKTSNADDKITEIKSIAEETETNLFETQEINVTGAFNNAVLESLVEGIDKMVPNTTPILVTSKAIARKLKLVKDAEGRYIDPQPFAPIATNGNIIAGFQVYIYDWMDGATNPIIAFADQAYKMIGDDVSADRFEDYDVTVNRRHIELASVMGGRLGQYKSAVKFTNQAG</sequence>
<dbReference type="Proteomes" id="UP001223079">
    <property type="component" value="Unassembled WGS sequence"/>
</dbReference>
<proteinExistence type="predicted"/>
<evidence type="ECO:0000256" key="1">
    <source>
        <dbReference type="SAM" id="Coils"/>
    </source>
</evidence>
<feature type="coiled-coil region" evidence="1">
    <location>
        <begin position="6"/>
        <end position="92"/>
    </location>
</feature>
<feature type="domain" description="Phage capsid-like C-terminal" evidence="2">
    <location>
        <begin position="151"/>
        <end position="380"/>
    </location>
</feature>
<keyword evidence="4" id="KW-1185">Reference proteome</keyword>
<dbReference type="Pfam" id="PF05065">
    <property type="entry name" value="Phage_capsid"/>
    <property type="match status" value="1"/>
</dbReference>
<dbReference type="EMBL" id="JAUSTM010000004">
    <property type="protein sequence ID" value="MDQ0221989.1"/>
    <property type="molecule type" value="Genomic_DNA"/>
</dbReference>
<dbReference type="SUPFAM" id="SSF56563">
    <property type="entry name" value="Major capsid protein gp5"/>
    <property type="match status" value="1"/>
</dbReference>
<organism evidence="3 4">
    <name type="scientific">Streptococcus moroccensis</name>
    <dbReference type="NCBI Taxonomy" id="1451356"/>
    <lineage>
        <taxon>Bacteria</taxon>
        <taxon>Bacillati</taxon>
        <taxon>Bacillota</taxon>
        <taxon>Bacilli</taxon>
        <taxon>Lactobacillales</taxon>
        <taxon>Streptococcaceae</taxon>
        <taxon>Streptococcus</taxon>
    </lineage>
</organism>
<evidence type="ECO:0000313" key="3">
    <source>
        <dbReference type="EMBL" id="MDQ0221989.1"/>
    </source>
</evidence>
<keyword evidence="1" id="KW-0175">Coiled coil</keyword>